<proteinExistence type="predicted"/>
<evidence type="ECO:0000313" key="3">
    <source>
        <dbReference type="Proteomes" id="UP001187343"/>
    </source>
</evidence>
<evidence type="ECO:0000313" key="2">
    <source>
        <dbReference type="EMBL" id="KAK2872532.1"/>
    </source>
</evidence>
<name>A0AA88P8U0_9TELE</name>
<dbReference type="EMBL" id="JAUYZG010000022">
    <property type="protein sequence ID" value="KAK2872532.1"/>
    <property type="molecule type" value="Genomic_DNA"/>
</dbReference>
<dbReference type="AlphaFoldDB" id="A0AA88P8U0"/>
<feature type="compositionally biased region" description="Pro residues" evidence="1">
    <location>
        <begin position="56"/>
        <end position="74"/>
    </location>
</feature>
<comment type="caution">
    <text evidence="2">The sequence shown here is derived from an EMBL/GenBank/DDBJ whole genome shotgun (WGS) entry which is preliminary data.</text>
</comment>
<sequence length="83" mass="8831">MRKCSSASVPFLFSICTFSVYHPVFLPLSPPPPFSPSLWYPAICVSCASTPPLHPPPLSPRAPDPPRAPPPPLLPLRGAGFVG</sequence>
<evidence type="ECO:0000256" key="1">
    <source>
        <dbReference type="SAM" id="MobiDB-lite"/>
    </source>
</evidence>
<accession>A0AA88P8U0</accession>
<reference evidence="2" key="1">
    <citation type="submission" date="2023-08" db="EMBL/GenBank/DDBJ databases">
        <title>Chromosome-level Genome Assembly of mud carp (Cirrhinus molitorella).</title>
        <authorList>
            <person name="Liu H."/>
        </authorList>
    </citation>
    <scope>NUCLEOTIDE SEQUENCE</scope>
    <source>
        <strain evidence="2">Prfri</strain>
        <tissue evidence="2">Muscle</tissue>
    </source>
</reference>
<organism evidence="2 3">
    <name type="scientific">Cirrhinus molitorella</name>
    <name type="common">mud carp</name>
    <dbReference type="NCBI Taxonomy" id="172907"/>
    <lineage>
        <taxon>Eukaryota</taxon>
        <taxon>Metazoa</taxon>
        <taxon>Chordata</taxon>
        <taxon>Craniata</taxon>
        <taxon>Vertebrata</taxon>
        <taxon>Euteleostomi</taxon>
        <taxon>Actinopterygii</taxon>
        <taxon>Neopterygii</taxon>
        <taxon>Teleostei</taxon>
        <taxon>Ostariophysi</taxon>
        <taxon>Cypriniformes</taxon>
        <taxon>Cyprinidae</taxon>
        <taxon>Labeoninae</taxon>
        <taxon>Labeonini</taxon>
        <taxon>Cirrhinus</taxon>
    </lineage>
</organism>
<dbReference type="Proteomes" id="UP001187343">
    <property type="component" value="Unassembled WGS sequence"/>
</dbReference>
<protein>
    <submittedName>
        <fullName evidence="2">Uncharacterized protein</fullName>
    </submittedName>
</protein>
<feature type="region of interest" description="Disordered" evidence="1">
    <location>
        <begin position="56"/>
        <end position="83"/>
    </location>
</feature>
<gene>
    <name evidence="2" type="ORF">Q8A67_022429</name>
</gene>
<keyword evidence="3" id="KW-1185">Reference proteome</keyword>